<sequence>MTLPTSQKVEFSSFIGGSEITAVASSVVNCRFSNAETSSGSIPREIEAGSAQNKGGPTNKRRWASRQSPKGKTAPERRDTSPLSKKNPASPRWIRIAAEQERGESNLRRRKQPMGVTPKIYQELDKSSKDPFEEPNPVGSFWVRKGAHRQACTRRRGRICFDFCVDL</sequence>
<evidence type="ECO:0000313" key="2">
    <source>
        <dbReference type="EMBL" id="KAK8523688.1"/>
    </source>
</evidence>
<accession>A0ABR2CV74</accession>
<comment type="caution">
    <text evidence="2">The sequence shown here is derived from an EMBL/GenBank/DDBJ whole genome shotgun (WGS) entry which is preliminary data.</text>
</comment>
<gene>
    <name evidence="2" type="ORF">V6N12_013773</name>
</gene>
<protein>
    <submittedName>
        <fullName evidence="2">Uncharacterized protein</fullName>
    </submittedName>
</protein>
<reference evidence="2 3" key="1">
    <citation type="journal article" date="2024" name="G3 (Bethesda)">
        <title>Genome assembly of Hibiscus sabdariffa L. provides insights into metabolisms of medicinal natural products.</title>
        <authorList>
            <person name="Kim T."/>
        </authorList>
    </citation>
    <scope>NUCLEOTIDE SEQUENCE [LARGE SCALE GENOMIC DNA]</scope>
    <source>
        <strain evidence="2">TK-2024</strain>
        <tissue evidence="2">Old leaves</tissue>
    </source>
</reference>
<proteinExistence type="predicted"/>
<feature type="compositionally biased region" description="Basic and acidic residues" evidence="1">
    <location>
        <begin position="98"/>
        <end position="107"/>
    </location>
</feature>
<keyword evidence="3" id="KW-1185">Reference proteome</keyword>
<evidence type="ECO:0000313" key="3">
    <source>
        <dbReference type="Proteomes" id="UP001472677"/>
    </source>
</evidence>
<feature type="compositionally biased region" description="Basic and acidic residues" evidence="1">
    <location>
        <begin position="122"/>
        <end position="132"/>
    </location>
</feature>
<name>A0ABR2CV74_9ROSI</name>
<feature type="region of interest" description="Disordered" evidence="1">
    <location>
        <begin position="35"/>
        <end position="134"/>
    </location>
</feature>
<dbReference type="Proteomes" id="UP001472677">
    <property type="component" value="Unassembled WGS sequence"/>
</dbReference>
<organism evidence="2 3">
    <name type="scientific">Hibiscus sabdariffa</name>
    <name type="common">roselle</name>
    <dbReference type="NCBI Taxonomy" id="183260"/>
    <lineage>
        <taxon>Eukaryota</taxon>
        <taxon>Viridiplantae</taxon>
        <taxon>Streptophyta</taxon>
        <taxon>Embryophyta</taxon>
        <taxon>Tracheophyta</taxon>
        <taxon>Spermatophyta</taxon>
        <taxon>Magnoliopsida</taxon>
        <taxon>eudicotyledons</taxon>
        <taxon>Gunneridae</taxon>
        <taxon>Pentapetalae</taxon>
        <taxon>rosids</taxon>
        <taxon>malvids</taxon>
        <taxon>Malvales</taxon>
        <taxon>Malvaceae</taxon>
        <taxon>Malvoideae</taxon>
        <taxon>Hibiscus</taxon>
    </lineage>
</organism>
<evidence type="ECO:0000256" key="1">
    <source>
        <dbReference type="SAM" id="MobiDB-lite"/>
    </source>
</evidence>
<dbReference type="EMBL" id="JBBPBM010000042">
    <property type="protein sequence ID" value="KAK8523688.1"/>
    <property type="molecule type" value="Genomic_DNA"/>
</dbReference>